<dbReference type="Proteomes" id="UP001473302">
    <property type="component" value="Unassembled WGS sequence"/>
</dbReference>
<proteinExistence type="predicted"/>
<accession>A0ABP9Z134</accession>
<dbReference type="EMBL" id="BAABUK010000014">
    <property type="protein sequence ID" value="GAA5812835.1"/>
    <property type="molecule type" value="Genomic_DNA"/>
</dbReference>
<dbReference type="Gene3D" id="1.25.40.10">
    <property type="entry name" value="Tetratricopeptide repeat domain"/>
    <property type="match status" value="1"/>
</dbReference>
<keyword evidence="4 8" id="KW-0802">TPR repeat</keyword>
<evidence type="ECO:0000256" key="5">
    <source>
        <dbReference type="ARBA" id="ARBA00023110"/>
    </source>
</evidence>
<evidence type="ECO:0000256" key="4">
    <source>
        <dbReference type="ARBA" id="ARBA00022803"/>
    </source>
</evidence>
<feature type="domain" description="PPIase FKBP-type" evidence="9">
    <location>
        <begin position="34"/>
        <end position="123"/>
    </location>
</feature>
<evidence type="ECO:0000256" key="2">
    <source>
        <dbReference type="ARBA" id="ARBA00013194"/>
    </source>
</evidence>
<feature type="repeat" description="TPR" evidence="8">
    <location>
        <begin position="219"/>
        <end position="252"/>
    </location>
</feature>
<dbReference type="Pfam" id="PF14559">
    <property type="entry name" value="TPR_19"/>
    <property type="match status" value="1"/>
</dbReference>
<evidence type="ECO:0000256" key="7">
    <source>
        <dbReference type="PROSITE-ProRule" id="PRU00277"/>
    </source>
</evidence>
<dbReference type="SUPFAM" id="SSF48452">
    <property type="entry name" value="TPR-like"/>
    <property type="match status" value="1"/>
</dbReference>
<dbReference type="PROSITE" id="PS50059">
    <property type="entry name" value="FKBP_PPIASE"/>
    <property type="match status" value="1"/>
</dbReference>
<dbReference type="PANTHER" id="PTHR46512:SF9">
    <property type="entry name" value="PEPTIDYLPROLYL ISOMERASE"/>
    <property type="match status" value="1"/>
</dbReference>
<evidence type="ECO:0000256" key="1">
    <source>
        <dbReference type="ARBA" id="ARBA00000971"/>
    </source>
</evidence>
<comment type="caution">
    <text evidence="10">The sequence shown here is derived from an EMBL/GenBank/DDBJ whole genome shotgun (WGS) entry which is preliminary data.</text>
</comment>
<evidence type="ECO:0000256" key="3">
    <source>
        <dbReference type="ARBA" id="ARBA00022737"/>
    </source>
</evidence>
<reference evidence="10 11" key="1">
    <citation type="submission" date="2024-04" db="EMBL/GenBank/DDBJ databases">
        <title>genome sequences of Mucor flavus KT1a and Helicostylum pulchrum KT1b strains isolated from the surface of a dry-aged beef.</title>
        <authorList>
            <person name="Toyotome T."/>
            <person name="Hosono M."/>
            <person name="Torimaru M."/>
            <person name="Fukuda K."/>
            <person name="Mikami N."/>
        </authorList>
    </citation>
    <scope>NUCLEOTIDE SEQUENCE [LARGE SCALE GENOMIC DNA]</scope>
    <source>
        <strain evidence="10 11">KT1a</strain>
    </source>
</reference>
<evidence type="ECO:0000313" key="11">
    <source>
        <dbReference type="Proteomes" id="UP001473302"/>
    </source>
</evidence>
<dbReference type="InterPro" id="IPR001179">
    <property type="entry name" value="PPIase_FKBP_dom"/>
</dbReference>
<dbReference type="InterPro" id="IPR046357">
    <property type="entry name" value="PPIase_dom_sf"/>
</dbReference>
<gene>
    <name evidence="10" type="primary">FKBP5</name>
    <name evidence="10" type="ORF">MFLAVUS_006294</name>
</gene>
<dbReference type="SMART" id="SM00028">
    <property type="entry name" value="TPR"/>
    <property type="match status" value="3"/>
</dbReference>
<sequence>MINDSNMDLINLTKDGNVTKRILREGVGVSPEKGNSVCVHYESFLQETNTKFDSTRDRKAEFTFNLNSGKVVEAWEVAIPTMKVGEKAEIFCSSEYGYGDEGRTHIVPRKANLRFEVELLGFWENANSAAERIALAEKKKLEGNQLFQTGLTEEALFAYRKARDYIKDLWNCEPEELEQSRLLIVTIQLNIAACYLRLKNYEFAIEVCKRALNRDCTNIKGYYRLALAYLELGEFDQCIEFVKLGLEYRPSNPELLALLSTAEKKKERWLKESKKIYRKMCDN</sequence>
<name>A0ABP9Z134_9FUNG</name>
<dbReference type="PANTHER" id="PTHR46512">
    <property type="entry name" value="PEPTIDYLPROLYL ISOMERASE"/>
    <property type="match status" value="1"/>
</dbReference>
<dbReference type="SUPFAM" id="SSF54534">
    <property type="entry name" value="FKBP-like"/>
    <property type="match status" value="1"/>
</dbReference>
<evidence type="ECO:0000256" key="8">
    <source>
        <dbReference type="PROSITE-ProRule" id="PRU00339"/>
    </source>
</evidence>
<dbReference type="InterPro" id="IPR050754">
    <property type="entry name" value="FKBP4/5/8-like"/>
</dbReference>
<dbReference type="InterPro" id="IPR011990">
    <property type="entry name" value="TPR-like_helical_dom_sf"/>
</dbReference>
<dbReference type="EC" id="5.2.1.8" evidence="2 7"/>
<evidence type="ECO:0000256" key="6">
    <source>
        <dbReference type="ARBA" id="ARBA00023235"/>
    </source>
</evidence>
<protein>
    <recommendedName>
        <fullName evidence="2 7">peptidylprolyl isomerase</fullName>
        <ecNumber evidence="2 7">5.2.1.8</ecNumber>
    </recommendedName>
</protein>
<dbReference type="Gene3D" id="3.10.50.40">
    <property type="match status" value="1"/>
</dbReference>
<dbReference type="Pfam" id="PF00254">
    <property type="entry name" value="FKBP_C"/>
    <property type="match status" value="1"/>
</dbReference>
<dbReference type="InterPro" id="IPR019734">
    <property type="entry name" value="TPR_rpt"/>
</dbReference>
<evidence type="ECO:0000313" key="10">
    <source>
        <dbReference type="EMBL" id="GAA5812835.1"/>
    </source>
</evidence>
<keyword evidence="11" id="KW-1185">Reference proteome</keyword>
<keyword evidence="6 7" id="KW-0413">Isomerase</keyword>
<keyword evidence="5 7" id="KW-0697">Rotamase</keyword>
<keyword evidence="3" id="KW-0677">Repeat</keyword>
<comment type="catalytic activity">
    <reaction evidence="1 7">
        <text>[protein]-peptidylproline (omega=180) = [protein]-peptidylproline (omega=0)</text>
        <dbReference type="Rhea" id="RHEA:16237"/>
        <dbReference type="Rhea" id="RHEA-COMP:10747"/>
        <dbReference type="Rhea" id="RHEA-COMP:10748"/>
        <dbReference type="ChEBI" id="CHEBI:83833"/>
        <dbReference type="ChEBI" id="CHEBI:83834"/>
        <dbReference type="EC" id="5.2.1.8"/>
    </reaction>
</comment>
<dbReference type="PROSITE" id="PS50005">
    <property type="entry name" value="TPR"/>
    <property type="match status" value="1"/>
</dbReference>
<evidence type="ECO:0000259" key="9">
    <source>
        <dbReference type="PROSITE" id="PS50059"/>
    </source>
</evidence>
<organism evidence="10 11">
    <name type="scientific">Mucor flavus</name>
    <dbReference type="NCBI Taxonomy" id="439312"/>
    <lineage>
        <taxon>Eukaryota</taxon>
        <taxon>Fungi</taxon>
        <taxon>Fungi incertae sedis</taxon>
        <taxon>Mucoromycota</taxon>
        <taxon>Mucoromycotina</taxon>
        <taxon>Mucoromycetes</taxon>
        <taxon>Mucorales</taxon>
        <taxon>Mucorineae</taxon>
        <taxon>Mucoraceae</taxon>
        <taxon>Mucor</taxon>
    </lineage>
</organism>